<comment type="caution">
    <text evidence="2">The sequence shown here is derived from an EMBL/GenBank/DDBJ whole genome shotgun (WGS) entry which is preliminary data.</text>
</comment>
<protein>
    <recommendedName>
        <fullName evidence="1">Peptidase M24 domain-containing protein</fullName>
    </recommendedName>
</protein>
<dbReference type="CDD" id="cd01066">
    <property type="entry name" value="APP_MetAP"/>
    <property type="match status" value="1"/>
</dbReference>
<keyword evidence="3" id="KW-1185">Reference proteome</keyword>
<organism evidence="2 3">
    <name type="scientific">Achlya hypogyna</name>
    <name type="common">Oomycete</name>
    <name type="synonym">Protoachlya hypogyna</name>
    <dbReference type="NCBI Taxonomy" id="1202772"/>
    <lineage>
        <taxon>Eukaryota</taxon>
        <taxon>Sar</taxon>
        <taxon>Stramenopiles</taxon>
        <taxon>Oomycota</taxon>
        <taxon>Saprolegniomycetes</taxon>
        <taxon>Saprolegniales</taxon>
        <taxon>Achlyaceae</taxon>
        <taxon>Achlya</taxon>
    </lineage>
</organism>
<dbReference type="Proteomes" id="UP000243579">
    <property type="component" value="Unassembled WGS sequence"/>
</dbReference>
<dbReference type="EMBL" id="JNBR01001675">
    <property type="protein sequence ID" value="OQR85470.1"/>
    <property type="molecule type" value="Genomic_DNA"/>
</dbReference>
<reference evidence="2 3" key="1">
    <citation type="journal article" date="2014" name="Genome Biol. Evol.">
        <title>The secreted proteins of Achlya hypogyna and Thraustotheca clavata identify the ancestral oomycete secretome and reveal gene acquisitions by horizontal gene transfer.</title>
        <authorList>
            <person name="Misner I."/>
            <person name="Blouin N."/>
            <person name="Leonard G."/>
            <person name="Richards T.A."/>
            <person name="Lane C.E."/>
        </authorList>
    </citation>
    <scope>NUCLEOTIDE SEQUENCE [LARGE SCALE GENOMIC DNA]</scope>
    <source>
        <strain evidence="2 3">ATCC 48635</strain>
    </source>
</reference>
<dbReference type="InterPro" id="IPR050659">
    <property type="entry name" value="Peptidase_M24B"/>
</dbReference>
<dbReference type="InterPro" id="IPR036005">
    <property type="entry name" value="Creatinase/aminopeptidase-like"/>
</dbReference>
<dbReference type="Gene3D" id="3.90.230.10">
    <property type="entry name" value="Creatinase/methionine aminopeptidase superfamily"/>
    <property type="match status" value="1"/>
</dbReference>
<dbReference type="AlphaFoldDB" id="A0A1V9YID4"/>
<name>A0A1V9YID4_ACHHY</name>
<proteinExistence type="predicted"/>
<evidence type="ECO:0000259" key="1">
    <source>
        <dbReference type="Pfam" id="PF00557"/>
    </source>
</evidence>
<feature type="domain" description="Peptidase M24" evidence="1">
    <location>
        <begin position="142"/>
        <end position="334"/>
    </location>
</feature>
<dbReference type="PANTHER" id="PTHR46112:SF2">
    <property type="entry name" value="XAA-PRO AMINOPEPTIDASE P-RELATED"/>
    <property type="match status" value="1"/>
</dbReference>
<accession>A0A1V9YID4</accession>
<sequence length="373" mass="40324">MSGVDLEERATDFALKLGLLRNVLRDLGVDGCLLNLAHNFAWLTAGARNHIFLATEGSLYVNGMRAIVITNTIEGHRLCNEELSGLSVELFEEPWFNAQVPAAAVELAVGSSETFLQDTDAALERPLARLRQSLTPLDVKRYRALGADCSAVVSTVARSVTRGTTEWALAAALSQGAVERGIDVVVLLVAADERLDRIRHPLPTTKPVAEKVMLVLCGRRGGLICSLTRVVCISPTLPPDLRRRHDAVTFVDATALAKTRPGTVAGEVFAAIRDAYAARGFENEWRLHHQGGGTGYKSREWKATENSAEVVAPLHAYAWNPSISGTKSEDTVLVCEDGSVEVLTQAPASWPLVHHTVDGVTYARPDILHLPGS</sequence>
<dbReference type="SUPFAM" id="SSF55920">
    <property type="entry name" value="Creatinase/aminopeptidase"/>
    <property type="match status" value="1"/>
</dbReference>
<dbReference type="Pfam" id="PF00557">
    <property type="entry name" value="Peptidase_M24"/>
    <property type="match status" value="1"/>
</dbReference>
<dbReference type="InterPro" id="IPR000994">
    <property type="entry name" value="Pept_M24"/>
</dbReference>
<gene>
    <name evidence="2" type="ORF">ACHHYP_11806</name>
</gene>
<dbReference type="OrthoDB" id="2013818at2759"/>
<evidence type="ECO:0000313" key="3">
    <source>
        <dbReference type="Proteomes" id="UP000243579"/>
    </source>
</evidence>
<dbReference type="PANTHER" id="PTHR46112">
    <property type="entry name" value="AMINOPEPTIDASE"/>
    <property type="match status" value="1"/>
</dbReference>
<evidence type="ECO:0000313" key="2">
    <source>
        <dbReference type="EMBL" id="OQR85470.1"/>
    </source>
</evidence>